<keyword evidence="4" id="KW-0472">Membrane</keyword>
<keyword evidence="4" id="KW-0812">Transmembrane</keyword>
<feature type="domain" description="Methyl-accepting transducer" evidence="5">
    <location>
        <begin position="204"/>
        <end position="433"/>
    </location>
</feature>
<keyword evidence="4" id="KW-1133">Transmembrane helix</keyword>
<dbReference type="EMBL" id="BOOH01000044">
    <property type="protein sequence ID" value="GIH78923.1"/>
    <property type="molecule type" value="Genomic_DNA"/>
</dbReference>
<dbReference type="GO" id="GO:0006935">
    <property type="term" value="P:chemotaxis"/>
    <property type="evidence" value="ECO:0007669"/>
    <property type="project" value="InterPro"/>
</dbReference>
<accession>A0A8J3RPU9</accession>
<comment type="similarity">
    <text evidence="2">Belongs to the methyl-accepting chemotaxis (MCP) protein family.</text>
</comment>
<dbReference type="AlphaFoldDB" id="A0A8J3RPU9"/>
<name>A0A8J3RPU9_9ACTN</name>
<dbReference type="GO" id="GO:0004888">
    <property type="term" value="F:transmembrane signaling receptor activity"/>
    <property type="evidence" value="ECO:0007669"/>
    <property type="project" value="InterPro"/>
</dbReference>
<dbReference type="PROSITE" id="PS50111">
    <property type="entry name" value="CHEMOTAXIS_TRANSDUC_2"/>
    <property type="match status" value="1"/>
</dbReference>
<sequence length="459" mass="47398">MQQLGVPAQSFELLATAKKNSDALVNTETRSMRLVLEAIGVPQAQMPGPVAGYQLDAADAALDARAKTAKATEIMFDGQYGRDKALIMDPVAQFQQQLAEGAAGQVNDARASTQRSITFMLVLGAVIPLAMALVLTVLHRTVTRTISHYVAALRGRHPHDLDFALQPGGTAELRELAGGFNTQFRQIRDLVIAVRANADRMNSAAGQLSSLSTRLVDSSGQTSVHTASVSQVAVGVSESVGSVSAGVQQMTASIEEISRGAAGAAEVANSAVTMAEATRATVARLEDSSAAIGSVVKLITSIAEQTNLLALNATIEAARAGDAGKGFAVVASEVKDLAQETARATGDISARMDAIQADTAAVIESIGEISAIIGRINESQTTIAAAVEEQTATTGEIGRSLSQAAGGSQRIATATVEAQDTADQACEAAATTQQACTEMAALATDLHDLVRDYHTSGAV</sequence>
<dbReference type="SUPFAM" id="SSF58104">
    <property type="entry name" value="Methyl-accepting chemotaxis protein (MCP) signaling domain"/>
    <property type="match status" value="1"/>
</dbReference>
<dbReference type="PANTHER" id="PTHR32089">
    <property type="entry name" value="METHYL-ACCEPTING CHEMOTAXIS PROTEIN MCPB"/>
    <property type="match status" value="1"/>
</dbReference>
<evidence type="ECO:0000313" key="6">
    <source>
        <dbReference type="EMBL" id="GIH78923.1"/>
    </source>
</evidence>
<evidence type="ECO:0000256" key="3">
    <source>
        <dbReference type="PROSITE-ProRule" id="PRU00284"/>
    </source>
</evidence>
<dbReference type="PRINTS" id="PR00260">
    <property type="entry name" value="CHEMTRNSDUCR"/>
</dbReference>
<reference evidence="6 7" key="1">
    <citation type="submission" date="2021-01" db="EMBL/GenBank/DDBJ databases">
        <title>Whole genome shotgun sequence of Planobispora longispora NBRC 13918.</title>
        <authorList>
            <person name="Komaki H."/>
            <person name="Tamura T."/>
        </authorList>
    </citation>
    <scope>NUCLEOTIDE SEQUENCE [LARGE SCALE GENOMIC DNA]</scope>
    <source>
        <strain evidence="6 7">NBRC 13918</strain>
    </source>
</reference>
<dbReference type="Gene3D" id="1.10.287.950">
    <property type="entry name" value="Methyl-accepting chemotaxis protein"/>
    <property type="match status" value="1"/>
</dbReference>
<dbReference type="Proteomes" id="UP000616724">
    <property type="component" value="Unassembled WGS sequence"/>
</dbReference>
<evidence type="ECO:0000256" key="1">
    <source>
        <dbReference type="ARBA" id="ARBA00023224"/>
    </source>
</evidence>
<organism evidence="6 7">
    <name type="scientific">Planobispora longispora</name>
    <dbReference type="NCBI Taxonomy" id="28887"/>
    <lineage>
        <taxon>Bacteria</taxon>
        <taxon>Bacillati</taxon>
        <taxon>Actinomycetota</taxon>
        <taxon>Actinomycetes</taxon>
        <taxon>Streptosporangiales</taxon>
        <taxon>Streptosporangiaceae</taxon>
        <taxon>Planobispora</taxon>
    </lineage>
</organism>
<proteinExistence type="inferred from homology"/>
<dbReference type="SMART" id="SM00283">
    <property type="entry name" value="MA"/>
    <property type="match status" value="1"/>
</dbReference>
<protein>
    <recommendedName>
        <fullName evidence="5">Methyl-accepting transducer domain-containing protein</fullName>
    </recommendedName>
</protein>
<keyword evidence="1 3" id="KW-0807">Transducer</keyword>
<evidence type="ECO:0000256" key="2">
    <source>
        <dbReference type="ARBA" id="ARBA00029447"/>
    </source>
</evidence>
<comment type="caution">
    <text evidence="6">The sequence shown here is derived from an EMBL/GenBank/DDBJ whole genome shotgun (WGS) entry which is preliminary data.</text>
</comment>
<evidence type="ECO:0000313" key="7">
    <source>
        <dbReference type="Proteomes" id="UP000616724"/>
    </source>
</evidence>
<dbReference type="GO" id="GO:0007165">
    <property type="term" value="P:signal transduction"/>
    <property type="evidence" value="ECO:0007669"/>
    <property type="project" value="UniProtKB-KW"/>
</dbReference>
<dbReference type="InterPro" id="IPR004090">
    <property type="entry name" value="Chemotax_Me-accpt_rcpt"/>
</dbReference>
<dbReference type="Pfam" id="PF00015">
    <property type="entry name" value="MCPsignal"/>
    <property type="match status" value="1"/>
</dbReference>
<keyword evidence="7" id="KW-1185">Reference proteome</keyword>
<feature type="transmembrane region" description="Helical" evidence="4">
    <location>
        <begin position="117"/>
        <end position="138"/>
    </location>
</feature>
<evidence type="ECO:0000256" key="4">
    <source>
        <dbReference type="SAM" id="Phobius"/>
    </source>
</evidence>
<evidence type="ECO:0000259" key="5">
    <source>
        <dbReference type="PROSITE" id="PS50111"/>
    </source>
</evidence>
<dbReference type="InterPro" id="IPR004089">
    <property type="entry name" value="MCPsignal_dom"/>
</dbReference>
<dbReference type="GO" id="GO:0016020">
    <property type="term" value="C:membrane"/>
    <property type="evidence" value="ECO:0007669"/>
    <property type="project" value="InterPro"/>
</dbReference>
<gene>
    <name evidence="6" type="ORF">Plo01_53520</name>
</gene>
<dbReference type="PANTHER" id="PTHR32089:SF112">
    <property type="entry name" value="LYSOZYME-LIKE PROTEIN-RELATED"/>
    <property type="match status" value="1"/>
</dbReference>